<evidence type="ECO:0000313" key="3">
    <source>
        <dbReference type="Proteomes" id="UP000273982"/>
    </source>
</evidence>
<dbReference type="Proteomes" id="UP000424673">
    <property type="component" value="Plasmid unnamed2"/>
</dbReference>
<proteinExistence type="predicted"/>
<dbReference type="KEGG" id="mros:EHO51_20135"/>
<evidence type="ECO:0008006" key="5">
    <source>
        <dbReference type="Google" id="ProtNLM"/>
    </source>
</evidence>
<dbReference type="EMBL" id="CP034088">
    <property type="protein sequence ID" value="AZG79102.1"/>
    <property type="molecule type" value="Genomic_DNA"/>
</dbReference>
<accession>A0A3G8MDB7</accession>
<sequence>MTEKNNQRSDPLARELQELPFAGLQQIGKELRIKLTEIIGEPLPDELQALLEKLEQELDQK</sequence>
<evidence type="ECO:0000313" key="1">
    <source>
        <dbReference type="EMBL" id="AZG79102.1"/>
    </source>
</evidence>
<name>A0A3G8MDB7_9HYPH</name>
<gene>
    <name evidence="1" type="ORF">EHO51_20135</name>
    <name evidence="2" type="ORF">F7D13_17390</name>
</gene>
<dbReference type="RefSeq" id="WP_109026916.1">
    <property type="nucleotide sequence ID" value="NZ_CP034088.1"/>
</dbReference>
<geneLocation type="plasmid" evidence="1">
    <name>pGW6_2</name>
</geneLocation>
<geneLocation type="plasmid" evidence="2 4">
    <name>unnamed2</name>
</geneLocation>
<evidence type="ECO:0000313" key="4">
    <source>
        <dbReference type="Proteomes" id="UP000424673"/>
    </source>
</evidence>
<organism evidence="1 3">
    <name type="scientific">Methylocystis rosea</name>
    <dbReference type="NCBI Taxonomy" id="173366"/>
    <lineage>
        <taxon>Bacteria</taxon>
        <taxon>Pseudomonadati</taxon>
        <taxon>Pseudomonadota</taxon>
        <taxon>Alphaproteobacteria</taxon>
        <taxon>Hyphomicrobiales</taxon>
        <taxon>Methylocystaceae</taxon>
        <taxon>Methylocystis</taxon>
    </lineage>
</organism>
<reference evidence="2 4" key="2">
    <citation type="journal article" date="2021" name="AMB Express">
        <title>Isolation and characterisation of Methylocystis spp. for poly-3-hydroxybutyrate production using waste methane feedstocks.</title>
        <authorList>
            <person name="Rumah B.L."/>
            <person name="Stead C.E."/>
            <person name="Claxton Stevens B.H."/>
            <person name="Minton N.P."/>
            <person name="Grosse-Honebrink A."/>
            <person name="Zhang Y."/>
        </authorList>
    </citation>
    <scope>NUCLEOTIDE SEQUENCE [LARGE SCALE GENOMIC DNA]</scope>
    <source>
        <strain evidence="2 4">BRCS1</strain>
        <plasmid evidence="2 4">unnamed2</plasmid>
    </source>
</reference>
<keyword evidence="4" id="KW-1185">Reference proteome</keyword>
<dbReference type="Proteomes" id="UP000273982">
    <property type="component" value="Plasmid pGW6_2"/>
</dbReference>
<dbReference type="EMBL" id="CP044330">
    <property type="protein sequence ID" value="QGM95873.1"/>
    <property type="molecule type" value="Genomic_DNA"/>
</dbReference>
<dbReference type="AlphaFoldDB" id="A0A3G8MDB7"/>
<protein>
    <recommendedName>
        <fullName evidence="5">Anti-sigma factor NepR domain-containing protein</fullName>
    </recommendedName>
</protein>
<geneLocation type="plasmid" evidence="3">
    <name>pgw6_2</name>
</geneLocation>
<keyword evidence="1" id="KW-0614">Plasmid</keyword>
<evidence type="ECO:0000313" key="2">
    <source>
        <dbReference type="EMBL" id="QGM95873.1"/>
    </source>
</evidence>
<reference evidence="1 3" key="1">
    <citation type="submission" date="2018-11" db="EMBL/GenBank/DDBJ databases">
        <title>Genome squencing of methanotrophic bacteria isolated from alkaline groundwater in Korea.</title>
        <authorList>
            <person name="Nguyen L.N."/>
        </authorList>
    </citation>
    <scope>NUCLEOTIDE SEQUENCE [LARGE SCALE GENOMIC DNA]</scope>
    <source>
        <strain evidence="1 3">GW6</strain>
        <plasmid evidence="3">pgw6_2</plasmid>
        <plasmid evidence="1">pGW6_2</plasmid>
    </source>
</reference>